<accession>A0A4Z2EWZ2</accession>
<organism evidence="1 2">
    <name type="scientific">Liparis tanakae</name>
    <name type="common">Tanaka's snailfish</name>
    <dbReference type="NCBI Taxonomy" id="230148"/>
    <lineage>
        <taxon>Eukaryota</taxon>
        <taxon>Metazoa</taxon>
        <taxon>Chordata</taxon>
        <taxon>Craniata</taxon>
        <taxon>Vertebrata</taxon>
        <taxon>Euteleostomi</taxon>
        <taxon>Actinopterygii</taxon>
        <taxon>Neopterygii</taxon>
        <taxon>Teleostei</taxon>
        <taxon>Neoteleostei</taxon>
        <taxon>Acanthomorphata</taxon>
        <taxon>Eupercaria</taxon>
        <taxon>Perciformes</taxon>
        <taxon>Cottioidei</taxon>
        <taxon>Cottales</taxon>
        <taxon>Liparidae</taxon>
        <taxon>Liparis</taxon>
    </lineage>
</organism>
<keyword evidence="2" id="KW-1185">Reference proteome</keyword>
<evidence type="ECO:0000313" key="2">
    <source>
        <dbReference type="Proteomes" id="UP000314294"/>
    </source>
</evidence>
<sequence length="66" mass="7033">MGSPIGPSRKLEPRRGLAKVMVVFRLESIHTGATARQLDTATTLEGLPLNDEGYEVSLSGECSADC</sequence>
<dbReference type="Proteomes" id="UP000314294">
    <property type="component" value="Unassembled WGS sequence"/>
</dbReference>
<reference evidence="1 2" key="1">
    <citation type="submission" date="2019-03" db="EMBL/GenBank/DDBJ databases">
        <title>First draft genome of Liparis tanakae, snailfish: a comprehensive survey of snailfish specific genes.</title>
        <authorList>
            <person name="Kim W."/>
            <person name="Song I."/>
            <person name="Jeong J.-H."/>
            <person name="Kim D."/>
            <person name="Kim S."/>
            <person name="Ryu S."/>
            <person name="Song J.Y."/>
            <person name="Lee S.K."/>
        </authorList>
    </citation>
    <scope>NUCLEOTIDE SEQUENCE [LARGE SCALE GENOMIC DNA]</scope>
    <source>
        <tissue evidence="1">Muscle</tissue>
    </source>
</reference>
<protein>
    <submittedName>
        <fullName evidence="1">Uncharacterized protein</fullName>
    </submittedName>
</protein>
<comment type="caution">
    <text evidence="1">The sequence shown here is derived from an EMBL/GenBank/DDBJ whole genome shotgun (WGS) entry which is preliminary data.</text>
</comment>
<dbReference type="EMBL" id="SRLO01002277">
    <property type="protein sequence ID" value="TNN33318.1"/>
    <property type="molecule type" value="Genomic_DNA"/>
</dbReference>
<gene>
    <name evidence="1" type="ORF">EYF80_056519</name>
</gene>
<dbReference type="AlphaFoldDB" id="A0A4Z2EWZ2"/>
<name>A0A4Z2EWZ2_9TELE</name>
<evidence type="ECO:0000313" key="1">
    <source>
        <dbReference type="EMBL" id="TNN33318.1"/>
    </source>
</evidence>
<proteinExistence type="predicted"/>